<dbReference type="InterPro" id="IPR029063">
    <property type="entry name" value="SAM-dependent_MTases_sf"/>
</dbReference>
<dbReference type="Gene3D" id="3.40.50.150">
    <property type="entry name" value="Vaccinia Virus protein VP39"/>
    <property type="match status" value="1"/>
</dbReference>
<evidence type="ECO:0000256" key="3">
    <source>
        <dbReference type="ARBA" id="ARBA00022603"/>
    </source>
</evidence>
<evidence type="ECO:0000256" key="2">
    <source>
        <dbReference type="ARBA" id="ARBA00006149"/>
    </source>
</evidence>
<comment type="caution">
    <text evidence="8">The sequence shown here is derived from an EMBL/GenBank/DDBJ whole genome shotgun (WGS) entry which is preliminary data.</text>
</comment>
<dbReference type="GO" id="GO:0008757">
    <property type="term" value="F:S-adenosylmethionine-dependent methyltransferase activity"/>
    <property type="evidence" value="ECO:0007669"/>
    <property type="project" value="TreeGrafter"/>
</dbReference>
<evidence type="ECO:0000256" key="1">
    <source>
        <dbReference type="ARBA" id="ARBA00004123"/>
    </source>
</evidence>
<keyword evidence="4" id="KW-0808">Transferase</keyword>
<evidence type="ECO:0000313" key="9">
    <source>
        <dbReference type="Proteomes" id="UP001211065"/>
    </source>
</evidence>
<dbReference type="InterPro" id="IPR002052">
    <property type="entry name" value="DNA_methylase_N6_adenine_CS"/>
</dbReference>
<sequence>MFPTPDTSHLSLPEFKYNVYDPAEDTFLLLDTLESDLEYLNSIYPTICLEIGSGSGCVSSFLGSLLGGSTCLYLCTDINAKAAMATLETGNRNMIPLNPIMCDFSSALRLKNKIDVLIFNPPYVVTPSEEIGSYLIEAAWAGGVHGREVIDRFLPLVEDLLSKHGVFYLVVIEENRPDEIIKFFEKINFKCEKTTKSAGNEKLSTLKFFRR</sequence>
<dbReference type="Pfam" id="PF05175">
    <property type="entry name" value="MTS"/>
    <property type="match status" value="1"/>
</dbReference>
<comment type="subcellular location">
    <subcellularLocation>
        <location evidence="1">Nucleus</location>
    </subcellularLocation>
</comment>
<evidence type="ECO:0000259" key="7">
    <source>
        <dbReference type="Pfam" id="PF05175"/>
    </source>
</evidence>
<dbReference type="EMBL" id="JADGJW010000196">
    <property type="protein sequence ID" value="KAJ3222010.1"/>
    <property type="molecule type" value="Genomic_DNA"/>
</dbReference>
<dbReference type="PANTHER" id="PTHR45875">
    <property type="entry name" value="METHYLTRANSFERASE N6AMT1"/>
    <property type="match status" value="1"/>
</dbReference>
<reference evidence="8" key="1">
    <citation type="submission" date="2020-05" db="EMBL/GenBank/DDBJ databases">
        <title>Phylogenomic resolution of chytrid fungi.</title>
        <authorList>
            <person name="Stajich J.E."/>
            <person name="Amses K."/>
            <person name="Simmons R."/>
            <person name="Seto K."/>
            <person name="Myers J."/>
            <person name="Bonds A."/>
            <person name="Quandt C.A."/>
            <person name="Barry K."/>
            <person name="Liu P."/>
            <person name="Grigoriev I."/>
            <person name="Longcore J.E."/>
            <person name="James T.Y."/>
        </authorList>
    </citation>
    <scope>NUCLEOTIDE SEQUENCE</scope>
    <source>
        <strain evidence="8">JEL0476</strain>
    </source>
</reference>
<gene>
    <name evidence="8" type="primary">N6AMT1</name>
    <name evidence="8" type="ORF">HK099_002791</name>
</gene>
<dbReference type="InterPro" id="IPR004557">
    <property type="entry name" value="PrmC-related"/>
</dbReference>
<dbReference type="GO" id="GO:0005634">
    <property type="term" value="C:nucleus"/>
    <property type="evidence" value="ECO:0007669"/>
    <property type="project" value="UniProtKB-SubCell"/>
</dbReference>
<evidence type="ECO:0000313" key="8">
    <source>
        <dbReference type="EMBL" id="KAJ3222010.1"/>
    </source>
</evidence>
<dbReference type="GO" id="GO:0008276">
    <property type="term" value="F:protein methyltransferase activity"/>
    <property type="evidence" value="ECO:0007669"/>
    <property type="project" value="TreeGrafter"/>
</dbReference>
<keyword evidence="6" id="KW-0539">Nucleus</keyword>
<dbReference type="PROSITE" id="PS00092">
    <property type="entry name" value="N6_MTASE"/>
    <property type="match status" value="1"/>
</dbReference>
<evidence type="ECO:0000256" key="5">
    <source>
        <dbReference type="ARBA" id="ARBA00022691"/>
    </source>
</evidence>
<keyword evidence="9" id="KW-1185">Reference proteome</keyword>
<comment type="similarity">
    <text evidence="2">Belongs to the eukaryotic/archaeal PrmC-related family.</text>
</comment>
<evidence type="ECO:0000256" key="4">
    <source>
        <dbReference type="ARBA" id="ARBA00022679"/>
    </source>
</evidence>
<keyword evidence="3 8" id="KW-0489">Methyltransferase</keyword>
<accession>A0AAD5Y0K4</accession>
<dbReference type="CDD" id="cd02440">
    <property type="entry name" value="AdoMet_MTases"/>
    <property type="match status" value="1"/>
</dbReference>
<dbReference type="PANTHER" id="PTHR45875:SF1">
    <property type="entry name" value="METHYLTRANSFERASE N6AMT1"/>
    <property type="match status" value="1"/>
</dbReference>
<proteinExistence type="inferred from homology"/>
<protein>
    <submittedName>
        <fullName evidence="8">HemK methyltransferase member 2</fullName>
    </submittedName>
</protein>
<keyword evidence="5" id="KW-0949">S-adenosyl-L-methionine</keyword>
<dbReference type="FunFam" id="3.40.50.150:FF:000077">
    <property type="entry name" value="HemK methyltransferase family member 2"/>
    <property type="match status" value="1"/>
</dbReference>
<dbReference type="GO" id="GO:0003676">
    <property type="term" value="F:nucleic acid binding"/>
    <property type="evidence" value="ECO:0007669"/>
    <property type="project" value="InterPro"/>
</dbReference>
<dbReference type="SUPFAM" id="SSF53335">
    <property type="entry name" value="S-adenosyl-L-methionine-dependent methyltransferases"/>
    <property type="match status" value="1"/>
</dbReference>
<evidence type="ECO:0000256" key="6">
    <source>
        <dbReference type="ARBA" id="ARBA00023242"/>
    </source>
</evidence>
<dbReference type="GO" id="GO:0035657">
    <property type="term" value="C:eRF1 methyltransferase complex"/>
    <property type="evidence" value="ECO:0007669"/>
    <property type="project" value="TreeGrafter"/>
</dbReference>
<dbReference type="AlphaFoldDB" id="A0AAD5Y0K4"/>
<dbReference type="InterPro" id="IPR052190">
    <property type="entry name" value="Euk-Arch_PrmC-MTase"/>
</dbReference>
<dbReference type="InterPro" id="IPR007848">
    <property type="entry name" value="Small_mtfrase_dom"/>
</dbReference>
<feature type="domain" description="Methyltransferase small" evidence="7">
    <location>
        <begin position="28"/>
        <end position="139"/>
    </location>
</feature>
<dbReference type="NCBIfam" id="TIGR00537">
    <property type="entry name" value="hemK_rel_arch"/>
    <property type="match status" value="1"/>
</dbReference>
<dbReference type="GO" id="GO:0032259">
    <property type="term" value="P:methylation"/>
    <property type="evidence" value="ECO:0007669"/>
    <property type="project" value="UniProtKB-KW"/>
</dbReference>
<organism evidence="8 9">
    <name type="scientific">Clydaea vesicula</name>
    <dbReference type="NCBI Taxonomy" id="447962"/>
    <lineage>
        <taxon>Eukaryota</taxon>
        <taxon>Fungi</taxon>
        <taxon>Fungi incertae sedis</taxon>
        <taxon>Chytridiomycota</taxon>
        <taxon>Chytridiomycota incertae sedis</taxon>
        <taxon>Chytridiomycetes</taxon>
        <taxon>Lobulomycetales</taxon>
        <taxon>Lobulomycetaceae</taxon>
        <taxon>Clydaea</taxon>
    </lineage>
</organism>
<name>A0AAD5Y0K4_9FUNG</name>
<dbReference type="Proteomes" id="UP001211065">
    <property type="component" value="Unassembled WGS sequence"/>
</dbReference>